<dbReference type="PANTHER" id="PTHR12526">
    <property type="entry name" value="GLYCOSYLTRANSFERASE"/>
    <property type="match status" value="1"/>
</dbReference>
<dbReference type="EMBL" id="CP011340">
    <property type="protein sequence ID" value="ALC23232.1"/>
    <property type="molecule type" value="Genomic_DNA"/>
</dbReference>
<dbReference type="CDD" id="cd03820">
    <property type="entry name" value="GT4_AmsD-like"/>
    <property type="match status" value="1"/>
</dbReference>
<dbReference type="Pfam" id="PF13439">
    <property type="entry name" value="Glyco_transf_4"/>
    <property type="match status" value="1"/>
</dbReference>
<dbReference type="GeneID" id="97234021"/>
<keyword evidence="3 4" id="KW-0808">Transferase</keyword>
<organism evidence="4">
    <name type="scientific">Streptomyces pristinaespiralis</name>
    <dbReference type="NCBI Taxonomy" id="38300"/>
    <lineage>
        <taxon>Bacteria</taxon>
        <taxon>Bacillati</taxon>
        <taxon>Actinomycetota</taxon>
        <taxon>Actinomycetes</taxon>
        <taxon>Kitasatosporales</taxon>
        <taxon>Streptomycetaceae</taxon>
        <taxon>Streptomyces</taxon>
    </lineage>
</organism>
<dbReference type="InterPro" id="IPR001296">
    <property type="entry name" value="Glyco_trans_1"/>
</dbReference>
<dbReference type="STRING" id="38300.SPRI_4926"/>
<gene>
    <name evidence="4" type="ORF">SPRI_4926</name>
</gene>
<dbReference type="SUPFAM" id="SSF53756">
    <property type="entry name" value="UDP-Glycosyltransferase/glycogen phosphorylase"/>
    <property type="match status" value="1"/>
</dbReference>
<protein>
    <recommendedName>
        <fullName evidence="1">D-inositol 3-phosphate glycosyltransferase</fullName>
    </recommendedName>
</protein>
<dbReference type="AlphaFoldDB" id="A0A0M4DVM4"/>
<proteinExistence type="predicted"/>
<evidence type="ECO:0000256" key="1">
    <source>
        <dbReference type="ARBA" id="ARBA00021292"/>
    </source>
</evidence>
<sequence>MKISFLIHTIYGIGGTIRTTLNLAGELADRHEVEIVSVFRHRDPPAFPVDPQITVVPVVDIRPANPLNDRQDPLFAEPSRAFPRSEARYKEYNRLIDDRVRAHYAASDADVVIGTRPGLVAYVAQFAPASAVRIGQEHMTHNHHKAALREEMYEHLDAIDAFVTVSEGDAQAWRDKMPLPATRVLSIPNSVPEPSVRPSDGTGRTIVAAGRLGAEKQFDVLIDAFARVAAVRPGWTLRIHGSGDRREALLDRIHELGLYNEIHLMGPCSPMESEWVKGAVAASASRHESFGMTLVEAMRCGVPVVSADCDYGPREIITDGVDGLLVPVGDAGAMARGLLRLVDDEDLRRDMAAAAVRNARRFDPGVVAKRYETLFEELAAEVAQRARVPATAPLADCTVAPDGSLEVRPVGPLPAGCGKGARLVCVRTGAREEVRSFDLDAAGAVTLPATEVFPEGVWDVFLEPAAGTRQRVAARVVDQRGALRAAERVTPGEGVRHLLPYADTARGGVLSLRAWHRPVHAEVTDVRIDGARVTVEGGMLGTAEVTGAPVLVLRRRGGTADEILFRGKKVGKDGFRFRFSSAVPAASQMSGNDVWDFFIRCAPAVKPVRIGRLLDDLVMKQRVFVYPHTVMGKRRQAGLLRAVAGRVPGRQRKKIRVHVYYTLSNDLAMNVADM</sequence>
<evidence type="ECO:0000313" key="5">
    <source>
        <dbReference type="Proteomes" id="UP000060513"/>
    </source>
</evidence>
<dbReference type="RefSeq" id="WP_005317694.1">
    <property type="nucleotide sequence ID" value="NZ_CP011340.1"/>
</dbReference>
<dbReference type="Pfam" id="PF00534">
    <property type="entry name" value="Glycos_transf_1"/>
    <property type="match status" value="1"/>
</dbReference>
<dbReference type="OMA" id="IHTIYGI"/>
<dbReference type="PANTHER" id="PTHR12526:SF627">
    <property type="entry name" value="D-RHAMNOSYLTRANSFERASE WBPZ"/>
    <property type="match status" value="1"/>
</dbReference>
<dbReference type="KEGG" id="spri:SPRI_4926"/>
<evidence type="ECO:0000256" key="3">
    <source>
        <dbReference type="ARBA" id="ARBA00022679"/>
    </source>
</evidence>
<evidence type="ECO:0000313" key="4">
    <source>
        <dbReference type="EMBL" id="ALC23232.1"/>
    </source>
</evidence>
<name>A0A0M4DVM4_STRPR</name>
<reference evidence="4 5" key="1">
    <citation type="submission" date="2015-08" db="EMBL/GenBank/DDBJ databases">
        <title>Genome sequence of the pristinamycin over-producing bacterium Streptomyces pristinaespiralis HCCB10218.</title>
        <authorList>
            <person name="Tian J."/>
            <person name="Yang J."/>
            <person name="Li L."/>
            <person name="Ruan L."/>
            <person name="Wei W."/>
            <person name="Zheng G."/>
            <person name="Wei Z."/>
            <person name="Yang S."/>
            <person name="Ge M."/>
            <person name="Jiang W."/>
            <person name="Lu Y."/>
        </authorList>
    </citation>
    <scope>NUCLEOTIDE SEQUENCE [LARGE SCALE GENOMIC DNA]</scope>
    <source>
        <strain evidence="4 5">HCCB 10218</strain>
    </source>
</reference>
<dbReference type="Proteomes" id="UP000060513">
    <property type="component" value="Chromosome"/>
</dbReference>
<dbReference type="InterPro" id="IPR028098">
    <property type="entry name" value="Glyco_trans_4-like_N"/>
</dbReference>
<keyword evidence="2" id="KW-0328">Glycosyltransferase</keyword>
<evidence type="ECO:0000256" key="2">
    <source>
        <dbReference type="ARBA" id="ARBA00022676"/>
    </source>
</evidence>
<accession>A0A0M4DVM4</accession>
<dbReference type="PATRIC" id="fig|38300.4.peg.5165"/>
<dbReference type="Gene3D" id="3.40.50.2000">
    <property type="entry name" value="Glycogen Phosphorylase B"/>
    <property type="match status" value="2"/>
</dbReference>
<dbReference type="OrthoDB" id="570545at2"/>
<dbReference type="GO" id="GO:0016757">
    <property type="term" value="F:glycosyltransferase activity"/>
    <property type="evidence" value="ECO:0007669"/>
    <property type="project" value="UniProtKB-KW"/>
</dbReference>